<organism evidence="10 11">
    <name type="scientific">Rhodobacter capsulatus</name>
    <name type="common">Rhodopseudomonas capsulata</name>
    <dbReference type="NCBI Taxonomy" id="1061"/>
    <lineage>
        <taxon>Bacteria</taxon>
        <taxon>Pseudomonadati</taxon>
        <taxon>Pseudomonadota</taxon>
        <taxon>Alphaproteobacteria</taxon>
        <taxon>Rhodobacterales</taxon>
        <taxon>Rhodobacter group</taxon>
        <taxon>Rhodobacter</taxon>
    </lineage>
</organism>
<comment type="catalytic activity">
    <reaction evidence="4">
        <text>a secondary alcohol + NAD(+) = a ketone + NADH + H(+)</text>
        <dbReference type="Rhea" id="RHEA:10740"/>
        <dbReference type="ChEBI" id="CHEBI:15378"/>
        <dbReference type="ChEBI" id="CHEBI:17087"/>
        <dbReference type="ChEBI" id="CHEBI:35681"/>
        <dbReference type="ChEBI" id="CHEBI:57540"/>
        <dbReference type="ChEBI" id="CHEBI:57945"/>
        <dbReference type="EC" id="1.1.1.1"/>
    </reaction>
</comment>
<feature type="domain" description="Alcohol dehydrogenase iron-type/glycerol dehydrogenase GldA" evidence="8">
    <location>
        <begin position="11"/>
        <end position="161"/>
    </location>
</feature>
<dbReference type="AlphaFoldDB" id="A0A1G7D3S8"/>
<dbReference type="PANTHER" id="PTHR11496:SF83">
    <property type="entry name" value="HYDROXYACID-OXOACID TRANSHYDROGENASE, MITOCHONDRIAL"/>
    <property type="match status" value="1"/>
</dbReference>
<evidence type="ECO:0000256" key="6">
    <source>
        <dbReference type="ARBA" id="ARBA00074848"/>
    </source>
</evidence>
<evidence type="ECO:0000256" key="5">
    <source>
        <dbReference type="ARBA" id="ARBA00049243"/>
    </source>
</evidence>
<dbReference type="Gene3D" id="3.40.50.1970">
    <property type="match status" value="1"/>
</dbReference>
<dbReference type="PROSITE" id="PS00913">
    <property type="entry name" value="ADH_IRON_1"/>
    <property type="match status" value="1"/>
</dbReference>
<name>A0A1G7D3S8_RHOCA</name>
<dbReference type="InterPro" id="IPR018211">
    <property type="entry name" value="ADH_Fe_CS"/>
</dbReference>
<dbReference type="Pfam" id="PF00465">
    <property type="entry name" value="Fe-ADH"/>
    <property type="match status" value="1"/>
</dbReference>
<comment type="catalytic activity">
    <reaction evidence="5">
        <text>a primary alcohol + NAD(+) = an aldehyde + NADH + H(+)</text>
        <dbReference type="Rhea" id="RHEA:10736"/>
        <dbReference type="ChEBI" id="CHEBI:15378"/>
        <dbReference type="ChEBI" id="CHEBI:15734"/>
        <dbReference type="ChEBI" id="CHEBI:17478"/>
        <dbReference type="ChEBI" id="CHEBI:57540"/>
        <dbReference type="ChEBI" id="CHEBI:57945"/>
        <dbReference type="EC" id="1.1.1.1"/>
    </reaction>
</comment>
<evidence type="ECO:0000259" key="8">
    <source>
        <dbReference type="Pfam" id="PF00465"/>
    </source>
</evidence>
<dbReference type="Gene3D" id="1.20.1090.10">
    <property type="entry name" value="Dehydroquinate synthase-like - alpha domain"/>
    <property type="match status" value="1"/>
</dbReference>
<dbReference type="CDD" id="cd08180">
    <property type="entry name" value="PDD"/>
    <property type="match status" value="1"/>
</dbReference>
<sequence length="379" mass="39692">MTRYQSFSPRTEIVFGDGLLERLQAYRGQRVGIVTDDFMARSGPLDRVLAHLEGCTVEIFAEAIPEPPLATVSAGARLFAEFRPDVVLALGGGSPIDAAKAILAVVRGIDPSHPIRLVAIPTTSGTGSEVTAFAVISDPANNRKFPLISKDLIPDVAILDPEFVRTAPPKVTADTGMDVITHAIEAVVARGASNFTDAFAEKALELAFAALPRAYDDGNDLAARDAMHQASCLAGMAFTEAGLGLNHGLAHAIGGRLHLVHGRINAVLLPHVIAWNAGLADDAPGCRDTAGRYARIAARVGLDVPGTRAGVIALIRAIEALNARFGIPSSLRGLGVAIEDYRRAIPDLAAAAFADACTAGNPRRPALADLEMLLDRAGG</sequence>
<dbReference type="RefSeq" id="WP_074552647.1">
    <property type="nucleotide sequence ID" value="NZ_CP119563.1"/>
</dbReference>
<protein>
    <recommendedName>
        <fullName evidence="6">Alcohol dehydrogenase 2</fullName>
    </recommendedName>
    <alternativeName>
        <fullName evidence="7">Alcohol dehydrogenase II</fullName>
    </alternativeName>
</protein>
<dbReference type="OrthoDB" id="9815791at2"/>
<feature type="domain" description="Fe-containing alcohol dehydrogenase-like C-terminal" evidence="9">
    <location>
        <begin position="172"/>
        <end position="377"/>
    </location>
</feature>
<dbReference type="GO" id="GO:0004022">
    <property type="term" value="F:alcohol dehydrogenase (NAD+) activity"/>
    <property type="evidence" value="ECO:0007669"/>
    <property type="project" value="UniProtKB-EC"/>
</dbReference>
<evidence type="ECO:0000256" key="1">
    <source>
        <dbReference type="ARBA" id="ARBA00001962"/>
    </source>
</evidence>
<evidence type="ECO:0000256" key="2">
    <source>
        <dbReference type="ARBA" id="ARBA00007358"/>
    </source>
</evidence>
<keyword evidence="3" id="KW-0560">Oxidoreductase</keyword>
<comment type="similarity">
    <text evidence="2">Belongs to the iron-containing alcohol dehydrogenase family.</text>
</comment>
<dbReference type="SUPFAM" id="SSF56796">
    <property type="entry name" value="Dehydroquinate synthase-like"/>
    <property type="match status" value="1"/>
</dbReference>
<gene>
    <name evidence="10" type="ORF">SAMN04244550_00480</name>
</gene>
<dbReference type="InterPro" id="IPR001670">
    <property type="entry name" value="ADH_Fe/GldA"/>
</dbReference>
<dbReference type="Proteomes" id="UP000183812">
    <property type="component" value="Unassembled WGS sequence"/>
</dbReference>
<evidence type="ECO:0000256" key="3">
    <source>
        <dbReference type="ARBA" id="ARBA00023002"/>
    </source>
</evidence>
<dbReference type="EMBL" id="FNAY01000001">
    <property type="protein sequence ID" value="SDE46228.1"/>
    <property type="molecule type" value="Genomic_DNA"/>
</dbReference>
<dbReference type="InterPro" id="IPR039697">
    <property type="entry name" value="Alcohol_dehydrogenase_Fe"/>
</dbReference>
<accession>A0A1G7D3S8</accession>
<dbReference type="GO" id="GO:0046872">
    <property type="term" value="F:metal ion binding"/>
    <property type="evidence" value="ECO:0007669"/>
    <property type="project" value="InterPro"/>
</dbReference>
<dbReference type="FunFam" id="1.20.1090.10:FF:000001">
    <property type="entry name" value="Aldehyde-alcohol dehydrogenase"/>
    <property type="match status" value="1"/>
</dbReference>
<dbReference type="FunFam" id="3.40.50.1970:FF:000003">
    <property type="entry name" value="Alcohol dehydrogenase, iron-containing"/>
    <property type="match status" value="1"/>
</dbReference>
<dbReference type="Pfam" id="PF25137">
    <property type="entry name" value="ADH_Fe_C"/>
    <property type="match status" value="1"/>
</dbReference>
<proteinExistence type="inferred from homology"/>
<evidence type="ECO:0000256" key="7">
    <source>
        <dbReference type="ARBA" id="ARBA00076680"/>
    </source>
</evidence>
<dbReference type="InterPro" id="IPR056798">
    <property type="entry name" value="ADH_Fe_C"/>
</dbReference>
<dbReference type="PANTHER" id="PTHR11496">
    <property type="entry name" value="ALCOHOL DEHYDROGENASE"/>
    <property type="match status" value="1"/>
</dbReference>
<reference evidence="10 11" key="1">
    <citation type="submission" date="2016-10" db="EMBL/GenBank/DDBJ databases">
        <authorList>
            <person name="de Groot N.N."/>
        </authorList>
    </citation>
    <scope>NUCLEOTIDE SEQUENCE [LARGE SCALE GENOMIC DNA]</scope>
    <source>
        <strain evidence="11">DSM 938 / 37b4</strain>
    </source>
</reference>
<evidence type="ECO:0000313" key="11">
    <source>
        <dbReference type="Proteomes" id="UP000183812"/>
    </source>
</evidence>
<evidence type="ECO:0000313" key="10">
    <source>
        <dbReference type="EMBL" id="SDE46228.1"/>
    </source>
</evidence>
<evidence type="ECO:0000256" key="4">
    <source>
        <dbReference type="ARBA" id="ARBA00049164"/>
    </source>
</evidence>
<evidence type="ECO:0000259" key="9">
    <source>
        <dbReference type="Pfam" id="PF25137"/>
    </source>
</evidence>
<comment type="cofactor">
    <cofactor evidence="1">
        <name>Fe cation</name>
        <dbReference type="ChEBI" id="CHEBI:24875"/>
    </cofactor>
</comment>